<evidence type="ECO:0000313" key="2">
    <source>
        <dbReference type="Proteomes" id="UP000502928"/>
    </source>
</evidence>
<dbReference type="AlphaFoldDB" id="A0A6G7IZ81"/>
<protein>
    <recommendedName>
        <fullName evidence="3">Late embryogenesis abundant protein LEA-2 subgroup domain-containing protein</fullName>
    </recommendedName>
</protein>
<dbReference type="Proteomes" id="UP000502928">
    <property type="component" value="Chromosome"/>
</dbReference>
<accession>A0A6G7IZ81</accession>
<dbReference type="SUPFAM" id="SSF117070">
    <property type="entry name" value="LEA14-like"/>
    <property type="match status" value="1"/>
</dbReference>
<dbReference type="Gene3D" id="2.60.40.1820">
    <property type="match status" value="2"/>
</dbReference>
<keyword evidence="2" id="KW-1185">Reference proteome</keyword>
<evidence type="ECO:0008006" key="3">
    <source>
        <dbReference type="Google" id="ProtNLM"/>
    </source>
</evidence>
<sequence>MKITTEIKATVLFAVLSVIISCAKRPEFVAIDNIAILNSKNDTLMVGMDYIVYNPNNVRTKLRQSSMEIYYRDSLVGNGFLKEQIALNANDTIGIPVSCKISLKRLSTFYPELLTSDSSTFELKGNGKVSFMLNSFSIGLDDQIHLNTKEAILTQIEQNLDYGKNFKLRSISSDKLPSLRKTQLRLEMEAINQMPIAYQIDSLELGFYLDKAKESVAHWTLEEPYDQKPMGSQIIPLQVTLNNLDLLKQMKFSWLTDQKVNFVILGEAQVLIEGYRFNVPIEDLLEISF</sequence>
<evidence type="ECO:0000313" key="1">
    <source>
        <dbReference type="EMBL" id="QII43624.1"/>
    </source>
</evidence>
<gene>
    <name evidence="1" type="ORF">GVT53_02645</name>
</gene>
<reference evidence="1 2" key="1">
    <citation type="submission" date="2020-02" db="EMBL/GenBank/DDBJ databases">
        <title>Complete genome of Muricauda sp. 501str8.</title>
        <authorList>
            <person name="Dong B."/>
            <person name="Zhu S."/>
            <person name="Yang J."/>
            <person name="Chen J."/>
        </authorList>
    </citation>
    <scope>NUCLEOTIDE SEQUENCE [LARGE SCALE GENOMIC DNA]</scope>
    <source>
        <strain evidence="1 2">501str8</strain>
    </source>
</reference>
<proteinExistence type="predicted"/>
<dbReference type="KEGG" id="mut:GVT53_02645"/>
<dbReference type="RefSeq" id="WP_166247293.1">
    <property type="nucleotide sequence ID" value="NZ_CP049616.1"/>
</dbReference>
<dbReference type="EMBL" id="CP049616">
    <property type="protein sequence ID" value="QII43624.1"/>
    <property type="molecule type" value="Genomic_DNA"/>
</dbReference>
<dbReference type="PROSITE" id="PS51257">
    <property type="entry name" value="PROKAR_LIPOPROTEIN"/>
    <property type="match status" value="1"/>
</dbReference>
<organism evidence="1 2">
    <name type="scientific">Flagellimonas oceani</name>
    <dbReference type="NCBI Taxonomy" id="2698672"/>
    <lineage>
        <taxon>Bacteria</taxon>
        <taxon>Pseudomonadati</taxon>
        <taxon>Bacteroidota</taxon>
        <taxon>Flavobacteriia</taxon>
        <taxon>Flavobacteriales</taxon>
        <taxon>Flavobacteriaceae</taxon>
        <taxon>Flagellimonas</taxon>
    </lineage>
</organism>
<name>A0A6G7IZ81_9FLAO</name>